<evidence type="ECO:0000256" key="3">
    <source>
        <dbReference type="ARBA" id="ARBA00022692"/>
    </source>
</evidence>
<evidence type="ECO:0000256" key="2">
    <source>
        <dbReference type="ARBA" id="ARBA00022475"/>
    </source>
</evidence>
<feature type="transmembrane region" description="Helical" evidence="6">
    <location>
        <begin position="95"/>
        <end position="113"/>
    </location>
</feature>
<feature type="transmembrane region" description="Helical" evidence="6">
    <location>
        <begin position="50"/>
        <end position="75"/>
    </location>
</feature>
<dbReference type="PANTHER" id="PTHR30250:SF11">
    <property type="entry name" value="O-ANTIGEN TRANSPORTER-RELATED"/>
    <property type="match status" value="1"/>
</dbReference>
<feature type="transmembrane region" description="Helical" evidence="6">
    <location>
        <begin position="219"/>
        <end position="246"/>
    </location>
</feature>
<feature type="transmembrane region" description="Helical" evidence="6">
    <location>
        <begin position="324"/>
        <end position="348"/>
    </location>
</feature>
<evidence type="ECO:0008006" key="9">
    <source>
        <dbReference type="Google" id="ProtNLM"/>
    </source>
</evidence>
<evidence type="ECO:0000313" key="7">
    <source>
        <dbReference type="EMBL" id="BDZ42746.1"/>
    </source>
</evidence>
<keyword evidence="8" id="KW-1185">Reference proteome</keyword>
<dbReference type="InterPro" id="IPR050833">
    <property type="entry name" value="Poly_Biosynth_Transport"/>
</dbReference>
<feature type="transmembrane region" description="Helical" evidence="6">
    <location>
        <begin position="12"/>
        <end position="38"/>
    </location>
</feature>
<keyword evidence="2" id="KW-1003">Cell membrane</keyword>
<dbReference type="Proteomes" id="UP001321475">
    <property type="component" value="Chromosome"/>
</dbReference>
<feature type="transmembrane region" description="Helical" evidence="6">
    <location>
        <begin position="258"/>
        <end position="277"/>
    </location>
</feature>
<feature type="transmembrane region" description="Helical" evidence="6">
    <location>
        <begin position="384"/>
        <end position="403"/>
    </location>
</feature>
<keyword evidence="5 6" id="KW-0472">Membrane</keyword>
<feature type="transmembrane region" description="Helical" evidence="6">
    <location>
        <begin position="289"/>
        <end position="312"/>
    </location>
</feature>
<evidence type="ECO:0000256" key="1">
    <source>
        <dbReference type="ARBA" id="ARBA00004651"/>
    </source>
</evidence>
<organism evidence="7 8">
    <name type="scientific">Paraoerskovia sediminicola</name>
    <dbReference type="NCBI Taxonomy" id="1138587"/>
    <lineage>
        <taxon>Bacteria</taxon>
        <taxon>Bacillati</taxon>
        <taxon>Actinomycetota</taxon>
        <taxon>Actinomycetes</taxon>
        <taxon>Micrococcales</taxon>
        <taxon>Cellulomonadaceae</taxon>
        <taxon>Paraoerskovia</taxon>
    </lineage>
</organism>
<gene>
    <name evidence="7" type="ORF">GCM10025865_20450</name>
</gene>
<keyword evidence="4 6" id="KW-1133">Transmembrane helix</keyword>
<evidence type="ECO:0000313" key="8">
    <source>
        <dbReference type="Proteomes" id="UP001321475"/>
    </source>
</evidence>
<evidence type="ECO:0000256" key="5">
    <source>
        <dbReference type="ARBA" id="ARBA00023136"/>
    </source>
</evidence>
<name>A0ABN6XD02_9CELL</name>
<feature type="transmembrane region" description="Helical" evidence="6">
    <location>
        <begin position="119"/>
        <end position="140"/>
    </location>
</feature>
<dbReference type="PANTHER" id="PTHR30250">
    <property type="entry name" value="PST FAMILY PREDICTED COLANIC ACID TRANSPORTER"/>
    <property type="match status" value="1"/>
</dbReference>
<dbReference type="EMBL" id="AP027729">
    <property type="protein sequence ID" value="BDZ42746.1"/>
    <property type="molecule type" value="Genomic_DNA"/>
</dbReference>
<sequence>MRVRGLSKIRTGGLRFAGFGSSMVVLAIGSLVLIPAMIRADGLAAWGDIALGQAVGTVAAVVVTLGWGVSGPVAIARGTSQERWDEYADSLRGRAVVVIPVLGAGAALSAALAHTQAGLAALGCVSAGSIGCRAAWYFIGAGRPSSLMVLETVPRVLGIAAGIVAMAAGAGAAAGLGGQLAGVLVAVLLSTVWIRRSVGRGRRWRTDRRIGEILAEQRHGVFSSVLSSGYASLPVVIIGALGLPYLPAYAVVDKLQKQIFVASTPFMSVVQGWLPTGGSDRVRDRLGRVVLMTSVYSCVLTVVTIVAAPTLIEWLGAGTVEVGPVAIVLLGLIAGAAIADATLSRVVLVAVGQFATMTRSTAVGSVVGLLMVGLLGVTVGLEGALAGVLLGLAIRIAWAGFAIGRQRRRDERNPAGSPSMANGT</sequence>
<evidence type="ECO:0000256" key="4">
    <source>
        <dbReference type="ARBA" id="ARBA00022989"/>
    </source>
</evidence>
<evidence type="ECO:0000256" key="6">
    <source>
        <dbReference type="SAM" id="Phobius"/>
    </source>
</evidence>
<feature type="transmembrane region" description="Helical" evidence="6">
    <location>
        <begin position="360"/>
        <end position="378"/>
    </location>
</feature>
<keyword evidence="3 6" id="KW-0812">Transmembrane</keyword>
<protein>
    <recommendedName>
        <fullName evidence="9">O-antigen/teichoic acid export membrane protein</fullName>
    </recommendedName>
</protein>
<proteinExistence type="predicted"/>
<feature type="transmembrane region" description="Helical" evidence="6">
    <location>
        <begin position="152"/>
        <end position="174"/>
    </location>
</feature>
<reference evidence="8" key="1">
    <citation type="journal article" date="2019" name="Int. J. Syst. Evol. Microbiol.">
        <title>The Global Catalogue of Microorganisms (GCM) 10K type strain sequencing project: providing services to taxonomists for standard genome sequencing and annotation.</title>
        <authorList>
            <consortium name="The Broad Institute Genomics Platform"/>
            <consortium name="The Broad Institute Genome Sequencing Center for Infectious Disease"/>
            <person name="Wu L."/>
            <person name="Ma J."/>
        </authorList>
    </citation>
    <scope>NUCLEOTIDE SEQUENCE [LARGE SCALE GENOMIC DNA]</scope>
    <source>
        <strain evidence="8">NBRC 108565</strain>
    </source>
</reference>
<comment type="subcellular location">
    <subcellularLocation>
        <location evidence="1">Cell membrane</location>
        <topology evidence="1">Multi-pass membrane protein</topology>
    </subcellularLocation>
</comment>
<accession>A0ABN6XD02</accession>
<feature type="transmembrane region" description="Helical" evidence="6">
    <location>
        <begin position="180"/>
        <end position="198"/>
    </location>
</feature>